<evidence type="ECO:0000313" key="2">
    <source>
        <dbReference type="EMBL" id="ANL82969.1"/>
    </source>
</evidence>
<keyword evidence="1" id="KW-0472">Membrane</keyword>
<gene>
    <name evidence="2" type="ORF">AMC81_CH00134</name>
    <name evidence="3" type="ORF">HER27_018895</name>
</gene>
<dbReference type="EMBL" id="CP013568">
    <property type="protein sequence ID" value="ANL82969.1"/>
    <property type="molecule type" value="Genomic_DNA"/>
</dbReference>
<organism evidence="3 5">
    <name type="scientific">Rhizobium phaseoli</name>
    <dbReference type="NCBI Taxonomy" id="396"/>
    <lineage>
        <taxon>Bacteria</taxon>
        <taxon>Pseudomonadati</taxon>
        <taxon>Pseudomonadota</taxon>
        <taxon>Alphaproteobacteria</taxon>
        <taxon>Hyphomicrobiales</taxon>
        <taxon>Rhizobiaceae</taxon>
        <taxon>Rhizobium/Agrobacterium group</taxon>
        <taxon>Rhizobium</taxon>
    </lineage>
</organism>
<dbReference type="STRING" id="396.AMC85_CH00134"/>
<evidence type="ECO:0000313" key="4">
    <source>
        <dbReference type="Proteomes" id="UP000078551"/>
    </source>
</evidence>
<feature type="transmembrane region" description="Helical" evidence="1">
    <location>
        <begin position="164"/>
        <end position="184"/>
    </location>
</feature>
<dbReference type="Gene3D" id="1.25.40.10">
    <property type="entry name" value="Tetratricopeptide repeat domain"/>
    <property type="match status" value="1"/>
</dbReference>
<protein>
    <submittedName>
        <fullName evidence="2">Tetratricopeptide repeat domain-containing protein</fullName>
    </submittedName>
</protein>
<dbReference type="InterPro" id="IPR011990">
    <property type="entry name" value="TPR-like_helical_dom_sf"/>
</dbReference>
<evidence type="ECO:0000313" key="5">
    <source>
        <dbReference type="Proteomes" id="UP000540266"/>
    </source>
</evidence>
<sequence length="593" mass="63824">MRNATQVNIVSSPGPTAEEICRQVERILASEEFHAPQRGRNFLGFVVNETLAGRAGFLKAFTIANVVFGREASFDPQNDPVVRIEAGRIRKALERYYLVAGQADEVVITVPKGGYVPHFEYLRDASAPTRPEKDRNVQIAAFADQTYSPRETQRPALPTARGRGTGLLAVLILPLLALAIALFARGGTPIRPPPSGGLAPTVAVEVFAESSLFDSSSDIARGLRDDIIGQLAQFDALVVVAEPSTGDHAAAADYALQGNIQMDGSRLRSVARLVRQTDGAVIWANNFDADLRAQNKLEIQTDVARQIAGAIARPHGAISQAETAMIAQSARKADKDAYACAPLYGSYIETMTAKNHGAVRECLEQAIRQRPDNATSWALLSLVYLDEVRFRYKLGTPSSSEALALAAASAQRAASLAPDNPRVLRAVMLVSFFQGDIDKAIAAGTAAYAANPDDVEVAGEYGLRLAMSGKWQSGCELISIALDKNAGPRGYYEAGMAMCALMRGDIEAAEEWSRIAGLDGNPMRHLALLSILGAAGKMDGAKLERDWLHMNAPALMTNIRQEISLRLQRPEDQEKFFNGLRAAGVAIDLPSGE</sequence>
<name>A0A192T5L2_9HYPH</name>
<dbReference type="RefSeq" id="WP_184328567.1">
    <property type="nucleotide sequence ID" value="NZ_CP013532.1"/>
</dbReference>
<accession>A0A192T5L2</accession>
<reference evidence="2 4" key="1">
    <citation type="submission" date="2015-11" db="EMBL/GenBank/DDBJ databases">
        <title>The limits of bacterial species coexistence and the symbiotic plasmid transference in sympatric Rhizobium populations.</title>
        <authorList>
            <person name="Perez-Carrascal O.M."/>
            <person name="VanInsberghe D."/>
            <person name="Juarez S."/>
            <person name="Polz M.F."/>
            <person name="Vinuesa P."/>
            <person name="Gonzalez V."/>
        </authorList>
    </citation>
    <scope>NUCLEOTIDE SEQUENCE [LARGE SCALE GENOMIC DNA]</scope>
    <source>
        <strain evidence="2 4">N771</strain>
    </source>
</reference>
<keyword evidence="1" id="KW-1133">Transmembrane helix</keyword>
<proteinExistence type="predicted"/>
<dbReference type="SUPFAM" id="SSF48452">
    <property type="entry name" value="TPR-like"/>
    <property type="match status" value="1"/>
</dbReference>
<evidence type="ECO:0000313" key="3">
    <source>
        <dbReference type="EMBL" id="QPK08487.1"/>
    </source>
</evidence>
<keyword evidence="1" id="KW-0812">Transmembrane</keyword>
<evidence type="ECO:0000256" key="1">
    <source>
        <dbReference type="SAM" id="Phobius"/>
    </source>
</evidence>
<dbReference type="GeneID" id="45955512"/>
<dbReference type="AlphaFoldDB" id="A0A192T5L2"/>
<dbReference type="Proteomes" id="UP000540266">
    <property type="component" value="Chromosome"/>
</dbReference>
<keyword evidence="4" id="KW-1185">Reference proteome</keyword>
<dbReference type="Proteomes" id="UP000078551">
    <property type="component" value="Chromosome"/>
</dbReference>
<dbReference type="EMBL" id="CP064931">
    <property type="protein sequence ID" value="QPK08487.1"/>
    <property type="molecule type" value="Genomic_DNA"/>
</dbReference>
<reference evidence="3 5" key="2">
    <citation type="submission" date="2020-11" db="EMBL/GenBank/DDBJ databases">
        <title>Indigenous Rhizobia Nodulating Common beans in Western Kenya.</title>
        <authorList>
            <person name="Wekesa C.S."/>
            <person name="Oelmueller R."/>
            <person name="Furch A.C."/>
        </authorList>
    </citation>
    <scope>NUCLEOTIDE SEQUENCE [LARGE SCALE GENOMIC DNA]</scope>
    <source>
        <strain evidence="5">BS3</strain>
        <strain evidence="3">S3</strain>
    </source>
</reference>